<comment type="caution">
    <text evidence="2">The sequence shown here is derived from an EMBL/GenBank/DDBJ whole genome shotgun (WGS) entry which is preliminary data.</text>
</comment>
<dbReference type="GO" id="GO:0004519">
    <property type="term" value="F:endonuclease activity"/>
    <property type="evidence" value="ECO:0007669"/>
    <property type="project" value="UniProtKB-KW"/>
</dbReference>
<protein>
    <submittedName>
        <fullName evidence="2">Endonuclease/exonuclease/phosphatase family metal-dependent hydrolase</fullName>
    </submittedName>
</protein>
<keyword evidence="2" id="KW-0255">Endonuclease</keyword>
<dbReference type="SUPFAM" id="SSF56219">
    <property type="entry name" value="DNase I-like"/>
    <property type="match status" value="1"/>
</dbReference>
<accession>A0ABU0J3X2</accession>
<evidence type="ECO:0000259" key="1">
    <source>
        <dbReference type="Pfam" id="PF03372"/>
    </source>
</evidence>
<evidence type="ECO:0000313" key="3">
    <source>
        <dbReference type="Proteomes" id="UP001242480"/>
    </source>
</evidence>
<dbReference type="InterPro" id="IPR051916">
    <property type="entry name" value="GPI-anchor_lipid_remodeler"/>
</dbReference>
<keyword evidence="3" id="KW-1185">Reference proteome</keyword>
<dbReference type="EMBL" id="JAUSVX010000002">
    <property type="protein sequence ID" value="MDQ0468970.1"/>
    <property type="molecule type" value="Genomic_DNA"/>
</dbReference>
<keyword evidence="2" id="KW-0540">Nuclease</keyword>
<dbReference type="RefSeq" id="WP_307270886.1">
    <property type="nucleotide sequence ID" value="NZ_JAUSVX010000002.1"/>
</dbReference>
<proteinExistence type="predicted"/>
<keyword evidence="2" id="KW-0378">Hydrolase</keyword>
<dbReference type="InterPro" id="IPR036691">
    <property type="entry name" value="Endo/exonu/phosph_ase_sf"/>
</dbReference>
<dbReference type="Gene3D" id="3.60.10.10">
    <property type="entry name" value="Endonuclease/exonuclease/phosphatase"/>
    <property type="match status" value="1"/>
</dbReference>
<reference evidence="2 3" key="1">
    <citation type="submission" date="2023-07" db="EMBL/GenBank/DDBJ databases">
        <title>Genomic Encyclopedia of Type Strains, Phase IV (KMG-IV): sequencing the most valuable type-strain genomes for metagenomic binning, comparative biology and taxonomic classification.</title>
        <authorList>
            <person name="Goeker M."/>
        </authorList>
    </citation>
    <scope>NUCLEOTIDE SEQUENCE [LARGE SCALE GENOMIC DNA]</scope>
    <source>
        <strain evidence="2 3">DSM 19619</strain>
    </source>
</reference>
<dbReference type="Proteomes" id="UP001242480">
    <property type="component" value="Unassembled WGS sequence"/>
</dbReference>
<gene>
    <name evidence="2" type="ORF">QO011_001970</name>
</gene>
<organism evidence="2 3">
    <name type="scientific">Labrys wisconsinensis</name>
    <dbReference type="NCBI Taxonomy" id="425677"/>
    <lineage>
        <taxon>Bacteria</taxon>
        <taxon>Pseudomonadati</taxon>
        <taxon>Pseudomonadota</taxon>
        <taxon>Alphaproteobacteria</taxon>
        <taxon>Hyphomicrobiales</taxon>
        <taxon>Xanthobacteraceae</taxon>
        <taxon>Labrys</taxon>
    </lineage>
</organism>
<sequence length="342" mass="36390">MSALVTRPVRALPRPDDALFREALLVPNDREQHDRLTAGLAAFDGVEIRPVSAGAAPGSAGLRIAAWNAERLKYHGPSCGFVQEVAPDILLLTEADVGMARAGNRHTVDDLATGLGMGYAYGVEFLELGLGDERERAWHAGEANAVGFHGNALLSRHPFSDAAIIRLDDGAVWWLDARDGERRLGWRMAVAARIATAAGPLLAVAVHLESKTDAADRAAQVRRLLDAVEAMAGGAPVVLGGDFNTNALPPGASVAEPQRYEPLFADLAAAGFDWSACNTPDVTQRTRPDGTPQPPFRRIDWLFTRGLAAAAPRTIPAVDGSDRALSDHELIAVDVILGAVRE</sequence>
<evidence type="ECO:0000313" key="2">
    <source>
        <dbReference type="EMBL" id="MDQ0468970.1"/>
    </source>
</evidence>
<name>A0ABU0J3X2_9HYPH</name>
<dbReference type="InterPro" id="IPR005135">
    <property type="entry name" value="Endo/exonuclease/phosphatase"/>
</dbReference>
<dbReference type="Pfam" id="PF03372">
    <property type="entry name" value="Exo_endo_phos"/>
    <property type="match status" value="1"/>
</dbReference>
<dbReference type="GO" id="GO:0016787">
    <property type="term" value="F:hydrolase activity"/>
    <property type="evidence" value="ECO:0007669"/>
    <property type="project" value="UniProtKB-KW"/>
</dbReference>
<dbReference type="PANTHER" id="PTHR14859">
    <property type="entry name" value="CALCOFLUOR WHITE HYPERSENSITIVE PROTEIN PRECURSOR"/>
    <property type="match status" value="1"/>
</dbReference>
<feature type="domain" description="Endonuclease/exonuclease/phosphatase" evidence="1">
    <location>
        <begin position="81"/>
        <end position="328"/>
    </location>
</feature>
<dbReference type="PANTHER" id="PTHR14859:SF1">
    <property type="entry name" value="PGAP2-INTERACTING PROTEIN"/>
    <property type="match status" value="1"/>
</dbReference>